<organism evidence="1">
    <name type="scientific">Podoviridae sp. ct8Lf7</name>
    <dbReference type="NCBI Taxonomy" id="2827723"/>
    <lineage>
        <taxon>Viruses</taxon>
        <taxon>Duplodnaviria</taxon>
        <taxon>Heunggongvirae</taxon>
        <taxon>Uroviricota</taxon>
        <taxon>Caudoviricetes</taxon>
    </lineage>
</organism>
<sequence>MKRFLIHVSTNWCGMDDTFRAVADNKFSLYDIGEQLAYDNFDSYGCYTLIAEEWGYDPDEMEEADWDELWKNAEEADYYSFYIEEFEGDEEEWEDYGGEVYGEN</sequence>
<reference evidence="1" key="1">
    <citation type="journal article" date="2021" name="Proc. Natl. Acad. Sci. U.S.A.">
        <title>A Catalog of Tens of Thousands of Viruses from Human Metagenomes Reveals Hidden Associations with Chronic Diseases.</title>
        <authorList>
            <person name="Tisza M.J."/>
            <person name="Buck C.B."/>
        </authorList>
    </citation>
    <scope>NUCLEOTIDE SEQUENCE</scope>
    <source>
        <strain evidence="1">Ct8Lf7</strain>
    </source>
</reference>
<accession>A0A8S5S1J8</accession>
<name>A0A8S5S1J8_9CAUD</name>
<proteinExistence type="predicted"/>
<evidence type="ECO:0000313" key="1">
    <source>
        <dbReference type="EMBL" id="DAF44776.1"/>
    </source>
</evidence>
<protein>
    <submittedName>
        <fullName evidence="1">Uncharacterized protein</fullName>
    </submittedName>
</protein>
<dbReference type="EMBL" id="BK032511">
    <property type="protein sequence ID" value="DAF44776.1"/>
    <property type="molecule type" value="Genomic_DNA"/>
</dbReference>